<dbReference type="GO" id="GO:0006952">
    <property type="term" value="P:defense response"/>
    <property type="evidence" value="ECO:0007669"/>
    <property type="project" value="UniProtKB-KW"/>
</dbReference>
<dbReference type="Gene3D" id="3.40.50.300">
    <property type="entry name" value="P-loop containing nucleotide triphosphate hydrolases"/>
    <property type="match status" value="1"/>
</dbReference>
<dbReference type="InterPro" id="IPR027417">
    <property type="entry name" value="P-loop_NTPase"/>
</dbReference>
<keyword evidence="6" id="KW-0067">ATP-binding</keyword>
<reference evidence="9" key="1">
    <citation type="submission" date="2022-08" db="EMBL/GenBank/DDBJ databases">
        <authorList>
            <person name="Marques A."/>
        </authorList>
    </citation>
    <scope>NUCLEOTIDE SEQUENCE</scope>
    <source>
        <strain evidence="9">RhyPub2mFocal</strain>
        <tissue evidence="9">Leaves</tissue>
    </source>
</reference>
<dbReference type="Proteomes" id="UP001140206">
    <property type="component" value="Chromosome 1"/>
</dbReference>
<proteinExistence type="inferred from homology"/>
<dbReference type="SUPFAM" id="SSF52540">
    <property type="entry name" value="P-loop containing nucleoside triphosphate hydrolases"/>
    <property type="match status" value="1"/>
</dbReference>
<keyword evidence="2" id="KW-0433">Leucine-rich repeat</keyword>
<dbReference type="FunFam" id="3.40.50.300:FF:001091">
    <property type="entry name" value="Probable disease resistance protein At1g61300"/>
    <property type="match status" value="1"/>
</dbReference>
<comment type="caution">
    <text evidence="9">The sequence shown here is derived from an EMBL/GenBank/DDBJ whole genome shotgun (WGS) entry which is preliminary data.</text>
</comment>
<evidence type="ECO:0000256" key="4">
    <source>
        <dbReference type="ARBA" id="ARBA00022741"/>
    </source>
</evidence>
<dbReference type="InterPro" id="IPR041118">
    <property type="entry name" value="Rx_N"/>
</dbReference>
<dbReference type="GO" id="GO:0005524">
    <property type="term" value="F:ATP binding"/>
    <property type="evidence" value="ECO:0007669"/>
    <property type="project" value="UniProtKB-KW"/>
</dbReference>
<dbReference type="InterPro" id="IPR038005">
    <property type="entry name" value="RX-like_CC"/>
</dbReference>
<evidence type="ECO:0000256" key="2">
    <source>
        <dbReference type="ARBA" id="ARBA00022614"/>
    </source>
</evidence>
<comment type="similarity">
    <text evidence="1">Belongs to the disease resistance NB-LRR family.</text>
</comment>
<keyword evidence="3" id="KW-0677">Repeat</keyword>
<evidence type="ECO:0000313" key="10">
    <source>
        <dbReference type="Proteomes" id="UP001140206"/>
    </source>
</evidence>
<feature type="domain" description="NB-ARC" evidence="7">
    <location>
        <begin position="174"/>
        <end position="342"/>
    </location>
</feature>
<accession>A0AAV8GP61</accession>
<evidence type="ECO:0000256" key="6">
    <source>
        <dbReference type="ARBA" id="ARBA00022840"/>
    </source>
</evidence>
<dbReference type="EMBL" id="JAMFTS010000001">
    <property type="protein sequence ID" value="KAJ4806759.1"/>
    <property type="molecule type" value="Genomic_DNA"/>
</dbReference>
<feature type="domain" description="Disease resistance N-terminal" evidence="8">
    <location>
        <begin position="9"/>
        <end position="95"/>
    </location>
</feature>
<dbReference type="Pfam" id="PF18052">
    <property type="entry name" value="Rx_N"/>
    <property type="match status" value="1"/>
</dbReference>
<dbReference type="CDD" id="cd14798">
    <property type="entry name" value="RX-CC_like"/>
    <property type="match status" value="1"/>
</dbReference>
<keyword evidence="10" id="KW-1185">Reference proteome</keyword>
<keyword evidence="4" id="KW-0547">Nucleotide-binding</keyword>
<dbReference type="PANTHER" id="PTHR36766:SF36">
    <property type="entry name" value="AAA+ ATPASE DOMAIN-CONTAINING PROTEIN"/>
    <property type="match status" value="1"/>
</dbReference>
<dbReference type="PRINTS" id="PR00364">
    <property type="entry name" value="DISEASERSIST"/>
</dbReference>
<evidence type="ECO:0000313" key="9">
    <source>
        <dbReference type="EMBL" id="KAJ4806759.1"/>
    </source>
</evidence>
<dbReference type="AlphaFoldDB" id="A0AAV8GP61"/>
<dbReference type="Gene3D" id="1.20.5.4130">
    <property type="match status" value="1"/>
</dbReference>
<organism evidence="9 10">
    <name type="scientific">Rhynchospora pubera</name>
    <dbReference type="NCBI Taxonomy" id="906938"/>
    <lineage>
        <taxon>Eukaryota</taxon>
        <taxon>Viridiplantae</taxon>
        <taxon>Streptophyta</taxon>
        <taxon>Embryophyta</taxon>
        <taxon>Tracheophyta</taxon>
        <taxon>Spermatophyta</taxon>
        <taxon>Magnoliopsida</taxon>
        <taxon>Liliopsida</taxon>
        <taxon>Poales</taxon>
        <taxon>Cyperaceae</taxon>
        <taxon>Cyperoideae</taxon>
        <taxon>Rhynchosporeae</taxon>
        <taxon>Rhynchospora</taxon>
    </lineage>
</organism>
<evidence type="ECO:0000259" key="8">
    <source>
        <dbReference type="Pfam" id="PF18052"/>
    </source>
</evidence>
<keyword evidence="5" id="KW-0611">Plant defense</keyword>
<evidence type="ECO:0000256" key="1">
    <source>
        <dbReference type="ARBA" id="ARBA00008894"/>
    </source>
</evidence>
<protein>
    <submittedName>
        <fullName evidence="9">Disease resistance protein (CC-NBS-LRR)</fullName>
    </submittedName>
</protein>
<gene>
    <name evidence="9" type="ORF">LUZ62_019325</name>
</gene>
<evidence type="ECO:0000259" key="7">
    <source>
        <dbReference type="Pfam" id="PF00931"/>
    </source>
</evidence>
<dbReference type="InterPro" id="IPR002182">
    <property type="entry name" value="NB-ARC"/>
</dbReference>
<name>A0AAV8GP61_9POAL</name>
<evidence type="ECO:0000256" key="5">
    <source>
        <dbReference type="ARBA" id="ARBA00022821"/>
    </source>
</evidence>
<dbReference type="GO" id="GO:0043531">
    <property type="term" value="F:ADP binding"/>
    <property type="evidence" value="ECO:0007669"/>
    <property type="project" value="InterPro"/>
</dbReference>
<dbReference type="PANTHER" id="PTHR36766">
    <property type="entry name" value="PLANT BROAD-SPECTRUM MILDEW RESISTANCE PROTEIN RPW8"/>
    <property type="match status" value="1"/>
</dbReference>
<dbReference type="Pfam" id="PF00931">
    <property type="entry name" value="NB-ARC"/>
    <property type="match status" value="1"/>
</dbReference>
<sequence length="356" mass="40389">MILQAFIGNFSRLLTKMVEDEVGMLLDIPGEIEKLMNTVFDIQCVLSDAEKKQTNSTAIKRWLLQLKDVMYDADDLIDLCQIKADDRHKFYDYLSSSKLRCGINLLSCFHNPVFAHKISTKFEEINRRLDEISKKKSDLALIELLDDAPEELDIGYKSDSSVVQADIVGDKIEEDIEMLVKWLTTEELGMKENIYVVAVLGMPGIGKTTLAKKVFNDPRIEEEFHLKIWVCVSKNLKEVELLKCVIREIGGEHGAAEERSELVPMVERLIRGKKFFLVLDDVWPESQKVWDGLLRGPMIGGAHGSRLLVTTRDGRVARSMKAIVSHQVEKLSDKDAWSLLIKQCDSVYNTGRDTVG</sequence>
<evidence type="ECO:0000256" key="3">
    <source>
        <dbReference type="ARBA" id="ARBA00022737"/>
    </source>
</evidence>